<dbReference type="Pfam" id="PF00581">
    <property type="entry name" value="Rhodanese"/>
    <property type="match status" value="1"/>
</dbReference>
<dbReference type="CDD" id="cd00158">
    <property type="entry name" value="RHOD"/>
    <property type="match status" value="1"/>
</dbReference>
<dbReference type="PROSITE" id="PS50206">
    <property type="entry name" value="RHODANESE_3"/>
    <property type="match status" value="1"/>
</dbReference>
<dbReference type="KEGG" id="tdn:Suden_1287"/>
<dbReference type="eggNOG" id="COG0607">
    <property type="taxonomic scope" value="Bacteria"/>
</dbReference>
<accession>Q30R16</accession>
<dbReference type="RefSeq" id="WP_011372917.1">
    <property type="nucleotide sequence ID" value="NC_007575.1"/>
</dbReference>
<dbReference type="AlphaFoldDB" id="Q30R16"/>
<dbReference type="GO" id="GO:0004792">
    <property type="term" value="F:thiosulfate-cyanide sulfurtransferase activity"/>
    <property type="evidence" value="ECO:0007669"/>
    <property type="project" value="TreeGrafter"/>
</dbReference>
<proteinExistence type="predicted"/>
<keyword evidence="1" id="KW-0732">Signal</keyword>
<dbReference type="SMART" id="SM00450">
    <property type="entry name" value="RHOD"/>
    <property type="match status" value="1"/>
</dbReference>
<dbReference type="OrthoDB" id="9789348at2"/>
<keyword evidence="4" id="KW-1185">Reference proteome</keyword>
<organism evidence="3 4">
    <name type="scientific">Sulfurimonas denitrificans (strain ATCC 33889 / DSM 1251)</name>
    <name type="common">Thiomicrospira denitrificans (strain ATCC 33889 / DSM 1251)</name>
    <dbReference type="NCBI Taxonomy" id="326298"/>
    <lineage>
        <taxon>Bacteria</taxon>
        <taxon>Pseudomonadati</taxon>
        <taxon>Campylobacterota</taxon>
        <taxon>Epsilonproteobacteria</taxon>
        <taxon>Campylobacterales</taxon>
        <taxon>Sulfurimonadaceae</taxon>
        <taxon>Sulfurimonas</taxon>
    </lineage>
</organism>
<dbReference type="InterPro" id="IPR036873">
    <property type="entry name" value="Rhodanese-like_dom_sf"/>
</dbReference>
<dbReference type="InterPro" id="IPR001763">
    <property type="entry name" value="Rhodanese-like_dom"/>
</dbReference>
<sequence length="159" mass="17571">MKKTIANCLFCAGLLFASSSLFAEEDAKMALINEAKKEAREITPLELKSMFENEESVVILDVRESEQRAEGYLFDDFVSVNTVSITRGNLEWEVLSKIQDKNNTIVTYCRNGGRGALAAQTLKRMGYKNAKNLKGGIQDWAKAGYSVKTGFGVTALTTK</sequence>
<evidence type="ECO:0000313" key="4">
    <source>
        <dbReference type="Proteomes" id="UP000002714"/>
    </source>
</evidence>
<dbReference type="Proteomes" id="UP000002714">
    <property type="component" value="Chromosome"/>
</dbReference>
<dbReference type="Gene3D" id="3.40.250.10">
    <property type="entry name" value="Rhodanese-like domain"/>
    <property type="match status" value="1"/>
</dbReference>
<dbReference type="PANTHER" id="PTHR44086">
    <property type="entry name" value="THIOSULFATE SULFURTRANSFERASE RDL2, MITOCHONDRIAL-RELATED"/>
    <property type="match status" value="1"/>
</dbReference>
<protein>
    <submittedName>
        <fullName evidence="3">Rhodanese-like protein</fullName>
    </submittedName>
</protein>
<evidence type="ECO:0000259" key="2">
    <source>
        <dbReference type="PROSITE" id="PS50206"/>
    </source>
</evidence>
<evidence type="ECO:0000256" key="1">
    <source>
        <dbReference type="SAM" id="SignalP"/>
    </source>
</evidence>
<dbReference type="STRING" id="326298.Suden_1287"/>
<name>Q30R16_SULDN</name>
<gene>
    <name evidence="3" type="ordered locus">Suden_1287</name>
</gene>
<dbReference type="PANTHER" id="PTHR44086:SF10">
    <property type="entry name" value="THIOSULFATE SULFURTRANSFERASE_RHODANESE-LIKE DOMAIN-CONTAINING PROTEIN 3"/>
    <property type="match status" value="1"/>
</dbReference>
<evidence type="ECO:0000313" key="3">
    <source>
        <dbReference type="EMBL" id="ABB44565.1"/>
    </source>
</evidence>
<feature type="signal peptide" evidence="1">
    <location>
        <begin position="1"/>
        <end position="23"/>
    </location>
</feature>
<reference evidence="3 4" key="1">
    <citation type="journal article" date="2008" name="Appl. Environ. Microbiol.">
        <title>Genome of the epsilonproteobacterial chemolithoautotroph Sulfurimonas denitrificans.</title>
        <authorList>
            <person name="Sievert S.M."/>
            <person name="Scott K.M."/>
            <person name="Klotz M.G."/>
            <person name="Chain P.S.G."/>
            <person name="Hauser L.J."/>
            <person name="Hemp J."/>
            <person name="Huegler M."/>
            <person name="Land M."/>
            <person name="Lapidus A."/>
            <person name="Larimer F.W."/>
            <person name="Lucas S."/>
            <person name="Malfatti S.A."/>
            <person name="Meyer F."/>
            <person name="Paulsen I.T."/>
            <person name="Ren Q."/>
            <person name="Simon J."/>
            <person name="Bailey K."/>
            <person name="Diaz E."/>
            <person name="Fitzpatrick K.A."/>
            <person name="Glover B."/>
            <person name="Gwatney N."/>
            <person name="Korajkic A."/>
            <person name="Long A."/>
            <person name="Mobberley J.M."/>
            <person name="Pantry S.N."/>
            <person name="Pazder G."/>
            <person name="Peterson S."/>
            <person name="Quintanilla J.D."/>
            <person name="Sprinkle R."/>
            <person name="Stephens J."/>
            <person name="Thomas P."/>
            <person name="Vaughn R."/>
            <person name="Weber M.J."/>
            <person name="Wooten L.L."/>
        </authorList>
    </citation>
    <scope>NUCLEOTIDE SEQUENCE [LARGE SCALE GENOMIC DNA]</scope>
    <source>
        <strain evidence="4">ATCC 33889 / DSM 1251</strain>
    </source>
</reference>
<dbReference type="SUPFAM" id="SSF52821">
    <property type="entry name" value="Rhodanese/Cell cycle control phosphatase"/>
    <property type="match status" value="1"/>
</dbReference>
<feature type="domain" description="Rhodanese" evidence="2">
    <location>
        <begin position="53"/>
        <end position="149"/>
    </location>
</feature>
<feature type="chain" id="PRO_5005694500" evidence="1">
    <location>
        <begin position="24"/>
        <end position="159"/>
    </location>
</feature>
<dbReference type="EMBL" id="CP000153">
    <property type="protein sequence ID" value="ABB44565.1"/>
    <property type="molecule type" value="Genomic_DNA"/>
</dbReference>
<dbReference type="HOGENOM" id="CLU_089574_6_2_7"/>